<evidence type="ECO:0000313" key="15">
    <source>
        <dbReference type="Proteomes" id="UP000050909"/>
    </source>
</evidence>
<comment type="similarity">
    <text evidence="1">Belongs to the carbohydrate kinase pfkB family.</text>
</comment>
<dbReference type="UniPathway" id="UPA00916">
    <property type="reaction ID" value="UER00889"/>
</dbReference>
<feature type="binding site" evidence="12">
    <location>
        <position position="247"/>
    </location>
    <ligand>
        <name>K(+)</name>
        <dbReference type="ChEBI" id="CHEBI:29103"/>
    </ligand>
</feature>
<comment type="caution">
    <text evidence="12">Lacks conserved residue(s) required for the propagation of feature annotation.</text>
</comment>
<evidence type="ECO:0000313" key="14">
    <source>
        <dbReference type="EMBL" id="KRK36817.1"/>
    </source>
</evidence>
<evidence type="ECO:0000256" key="4">
    <source>
        <dbReference type="ARBA" id="ARBA00022679"/>
    </source>
</evidence>
<evidence type="ECO:0000256" key="5">
    <source>
        <dbReference type="ARBA" id="ARBA00022723"/>
    </source>
</evidence>
<evidence type="ECO:0000256" key="2">
    <source>
        <dbReference type="ARBA" id="ARBA00012035"/>
    </source>
</evidence>
<feature type="domain" description="Carbohydrate kinase PfkB" evidence="13">
    <location>
        <begin position="4"/>
        <end position="296"/>
    </location>
</feature>
<dbReference type="AlphaFoldDB" id="A0A0R1GZJ7"/>
<comment type="subcellular location">
    <subcellularLocation>
        <location evidence="12">Cytoplasm</location>
    </subcellularLocation>
</comment>
<comment type="activity regulation">
    <text evidence="12">Activated by a monovalent cation that binds near, but not in, the active site. The most likely occupant of the site in vivo is potassium. Ion binding induces a conformational change that may alter substrate affinity.</text>
</comment>
<dbReference type="Gene3D" id="3.40.1190.20">
    <property type="match status" value="1"/>
</dbReference>
<dbReference type="GO" id="GO:0019303">
    <property type="term" value="P:D-ribose catabolic process"/>
    <property type="evidence" value="ECO:0007669"/>
    <property type="project" value="UniProtKB-UniRule"/>
</dbReference>
<evidence type="ECO:0000256" key="10">
    <source>
        <dbReference type="ARBA" id="ARBA00022958"/>
    </source>
</evidence>
<reference evidence="14 15" key="1">
    <citation type="journal article" date="2015" name="Genome Announc.">
        <title>Expanding the biotechnology potential of lactobacilli through comparative genomics of 213 strains and associated genera.</title>
        <authorList>
            <person name="Sun Z."/>
            <person name="Harris H.M."/>
            <person name="McCann A."/>
            <person name="Guo C."/>
            <person name="Argimon S."/>
            <person name="Zhang W."/>
            <person name="Yang X."/>
            <person name="Jeffery I.B."/>
            <person name="Cooney J.C."/>
            <person name="Kagawa T.F."/>
            <person name="Liu W."/>
            <person name="Song Y."/>
            <person name="Salvetti E."/>
            <person name="Wrobel A."/>
            <person name="Rasinkangas P."/>
            <person name="Parkhill J."/>
            <person name="Rea M.C."/>
            <person name="O'Sullivan O."/>
            <person name="Ritari J."/>
            <person name="Douillard F.P."/>
            <person name="Paul Ross R."/>
            <person name="Yang R."/>
            <person name="Briner A.E."/>
            <person name="Felis G.E."/>
            <person name="de Vos W.M."/>
            <person name="Barrangou R."/>
            <person name="Klaenhammer T.R."/>
            <person name="Caufield P.W."/>
            <person name="Cui Y."/>
            <person name="Zhang H."/>
            <person name="O'Toole P.W."/>
        </authorList>
    </citation>
    <scope>NUCLEOTIDE SEQUENCE [LARGE SCALE GENOMIC DNA]</scope>
    <source>
        <strain evidence="14 15">DSM 20534</strain>
    </source>
</reference>
<dbReference type="RefSeq" id="WP_054746384.1">
    <property type="nucleotide sequence ID" value="NZ_AZCV01000010.1"/>
</dbReference>
<feature type="binding site" evidence="12">
    <location>
        <begin position="252"/>
        <end position="253"/>
    </location>
    <ligand>
        <name>ATP</name>
        <dbReference type="ChEBI" id="CHEBI:30616"/>
    </ligand>
</feature>
<comment type="pathway">
    <text evidence="12">Carbohydrate metabolism; D-ribose degradation; D-ribose 5-phosphate from beta-D-ribopyranose: step 2/2.</text>
</comment>
<dbReference type="NCBIfam" id="TIGR02152">
    <property type="entry name" value="D_ribokin_bact"/>
    <property type="match status" value="1"/>
</dbReference>
<dbReference type="Pfam" id="PF00294">
    <property type="entry name" value="PfkB"/>
    <property type="match status" value="1"/>
</dbReference>
<feature type="binding site" evidence="12">
    <location>
        <position position="141"/>
    </location>
    <ligand>
        <name>substrate</name>
    </ligand>
</feature>
<evidence type="ECO:0000256" key="7">
    <source>
        <dbReference type="ARBA" id="ARBA00022777"/>
    </source>
</evidence>
<evidence type="ECO:0000256" key="9">
    <source>
        <dbReference type="ARBA" id="ARBA00022842"/>
    </source>
</evidence>
<evidence type="ECO:0000256" key="3">
    <source>
        <dbReference type="ARBA" id="ARBA00016943"/>
    </source>
</evidence>
<keyword evidence="6 12" id="KW-0547">Nucleotide-binding</keyword>
<evidence type="ECO:0000256" key="11">
    <source>
        <dbReference type="ARBA" id="ARBA00023277"/>
    </source>
</evidence>
<sequence length="308" mass="32757">MARTITVIGSINVDHILQIEHNPEPGETIKANQISLAAGGKGANQAVASVRMGCNTNFIGAVGTDAESKFMLQELRRNGINTAGITKMDYETTGQAFVLVQEAGENSIIVNSGANAQLSPKMITANEHFITNADFVLAQLETPEKTTIKAFELAKEHGASTLLNPSPASPLSAALLKLTDLVIMNEPEVKRITGIKETDPASLTEMARFFHNQGVKVVIITLGERGSFSSNDGQEIAVPPVKAHEIDPTGAGDAYIGALVTHVKRDYSNLAEALLYASHASALAVQQLSAFPAMPTKEEVEASIARQQ</sequence>
<keyword evidence="4 12" id="KW-0808">Transferase</keyword>
<evidence type="ECO:0000256" key="6">
    <source>
        <dbReference type="ARBA" id="ARBA00022741"/>
    </source>
</evidence>
<dbReference type="GO" id="GO:0005829">
    <property type="term" value="C:cytosol"/>
    <property type="evidence" value="ECO:0007669"/>
    <property type="project" value="TreeGrafter"/>
</dbReference>
<gene>
    <name evidence="12" type="primary">rbsK</name>
    <name evidence="14" type="ORF">FC62_GL000596</name>
</gene>
<feature type="binding site" evidence="12">
    <location>
        <position position="253"/>
    </location>
    <ligand>
        <name>substrate</name>
    </ligand>
</feature>
<dbReference type="EMBL" id="AZCV01000010">
    <property type="protein sequence ID" value="KRK36817.1"/>
    <property type="molecule type" value="Genomic_DNA"/>
</dbReference>
<keyword evidence="8 12" id="KW-0067">ATP-binding</keyword>
<keyword evidence="5 12" id="KW-0479">Metal-binding</keyword>
<feature type="binding site" evidence="12">
    <location>
        <position position="284"/>
    </location>
    <ligand>
        <name>K(+)</name>
        <dbReference type="ChEBI" id="CHEBI:29103"/>
    </ligand>
</feature>
<feature type="binding site" evidence="12">
    <location>
        <position position="287"/>
    </location>
    <ligand>
        <name>K(+)</name>
        <dbReference type="ChEBI" id="CHEBI:29103"/>
    </ligand>
</feature>
<comment type="caution">
    <text evidence="14">The sequence shown here is derived from an EMBL/GenBank/DDBJ whole genome shotgun (WGS) entry which is preliminary data.</text>
</comment>
<dbReference type="InterPro" id="IPR011877">
    <property type="entry name" value="Ribokinase"/>
</dbReference>
<proteinExistence type="inferred from homology"/>
<comment type="function">
    <text evidence="12">Catalyzes the phosphorylation of ribose at O-5 in a reaction requiring ATP and magnesium. The resulting D-ribose-5-phosphate can then be used either for sythesis of nucleotides, histidine, and tryptophan, or as a component of the pentose phosphate pathway.</text>
</comment>
<dbReference type="PROSITE" id="PS00583">
    <property type="entry name" value="PFKB_KINASES_1"/>
    <property type="match status" value="1"/>
</dbReference>
<dbReference type="GO" id="GO:0046872">
    <property type="term" value="F:metal ion binding"/>
    <property type="evidence" value="ECO:0007669"/>
    <property type="project" value="UniProtKB-KW"/>
</dbReference>
<dbReference type="CDD" id="cd01174">
    <property type="entry name" value="ribokinase"/>
    <property type="match status" value="1"/>
</dbReference>
<dbReference type="SUPFAM" id="SSF53613">
    <property type="entry name" value="Ribokinase-like"/>
    <property type="match status" value="1"/>
</dbReference>
<dbReference type="InterPro" id="IPR029056">
    <property type="entry name" value="Ribokinase-like"/>
</dbReference>
<dbReference type="PANTHER" id="PTHR10584">
    <property type="entry name" value="SUGAR KINASE"/>
    <property type="match status" value="1"/>
</dbReference>
<dbReference type="PRINTS" id="PR00990">
    <property type="entry name" value="RIBOKINASE"/>
</dbReference>
<dbReference type="GO" id="GO:0005524">
    <property type="term" value="F:ATP binding"/>
    <property type="evidence" value="ECO:0007669"/>
    <property type="project" value="UniProtKB-UniRule"/>
</dbReference>
<dbReference type="InterPro" id="IPR011611">
    <property type="entry name" value="PfkB_dom"/>
</dbReference>
<feature type="binding site" evidence="12">
    <location>
        <begin position="40"/>
        <end position="44"/>
    </location>
    <ligand>
        <name>substrate</name>
    </ligand>
</feature>
<dbReference type="PANTHER" id="PTHR10584:SF166">
    <property type="entry name" value="RIBOKINASE"/>
    <property type="match status" value="1"/>
</dbReference>
<dbReference type="PATRIC" id="fig|1423722.3.peg.606"/>
<keyword evidence="11 12" id="KW-0119">Carbohydrate metabolism</keyword>
<dbReference type="InterPro" id="IPR002173">
    <property type="entry name" value="Carboh/pur_kinase_PfkB_CS"/>
</dbReference>
<comment type="catalytic activity">
    <reaction evidence="12">
        <text>D-ribose + ATP = D-ribose 5-phosphate + ADP + H(+)</text>
        <dbReference type="Rhea" id="RHEA:13697"/>
        <dbReference type="ChEBI" id="CHEBI:15378"/>
        <dbReference type="ChEBI" id="CHEBI:30616"/>
        <dbReference type="ChEBI" id="CHEBI:47013"/>
        <dbReference type="ChEBI" id="CHEBI:78346"/>
        <dbReference type="ChEBI" id="CHEBI:456216"/>
        <dbReference type="EC" id="2.7.1.15"/>
    </reaction>
</comment>
<keyword evidence="12" id="KW-0963">Cytoplasm</keyword>
<comment type="cofactor">
    <cofactor evidence="12">
        <name>Mg(2+)</name>
        <dbReference type="ChEBI" id="CHEBI:18420"/>
    </cofactor>
    <text evidence="12">Requires a divalent cation, most likely magnesium in vivo, as an electrophilic catalyst to aid phosphoryl group transfer. It is the chelate of the metal and the nucleotide that is the actual substrate.</text>
</comment>
<keyword evidence="10 12" id="KW-0630">Potassium</keyword>
<keyword evidence="15" id="KW-1185">Reference proteome</keyword>
<comment type="similarity">
    <text evidence="12">Belongs to the carbohydrate kinase PfkB family. Ribokinase subfamily.</text>
</comment>
<keyword evidence="9 12" id="KW-0460">Magnesium</keyword>
<feature type="active site" description="Proton acceptor" evidence="12">
    <location>
        <position position="253"/>
    </location>
</feature>
<keyword evidence="7 12" id="KW-0418">Kinase</keyword>
<evidence type="ECO:0000256" key="12">
    <source>
        <dbReference type="HAMAP-Rule" id="MF_01987"/>
    </source>
</evidence>
<dbReference type="HAMAP" id="MF_01987">
    <property type="entry name" value="Ribokinase"/>
    <property type="match status" value="1"/>
</dbReference>
<feature type="binding site" evidence="12">
    <location>
        <begin position="221"/>
        <end position="226"/>
    </location>
    <ligand>
        <name>ATP</name>
        <dbReference type="ChEBI" id="CHEBI:30616"/>
    </ligand>
</feature>
<feature type="binding site" evidence="12">
    <location>
        <position position="249"/>
    </location>
    <ligand>
        <name>K(+)</name>
        <dbReference type="ChEBI" id="CHEBI:29103"/>
    </ligand>
</feature>
<accession>A0A0R1GZJ7</accession>
<protein>
    <recommendedName>
        <fullName evidence="3 12">Ribokinase</fullName>
        <shortName evidence="12">RK</shortName>
        <ecNumber evidence="2 12">2.7.1.15</ecNumber>
    </recommendedName>
</protein>
<evidence type="ECO:0000259" key="13">
    <source>
        <dbReference type="Pfam" id="PF00294"/>
    </source>
</evidence>
<organism evidence="14 15">
    <name type="scientific">Amylolactobacillus amylotrophicus DSM 20534</name>
    <dbReference type="NCBI Taxonomy" id="1423722"/>
    <lineage>
        <taxon>Bacteria</taxon>
        <taxon>Bacillati</taxon>
        <taxon>Bacillota</taxon>
        <taxon>Bacilli</taxon>
        <taxon>Lactobacillales</taxon>
        <taxon>Lactobacillaceae</taxon>
        <taxon>Amylolactobacillus</taxon>
    </lineage>
</organism>
<evidence type="ECO:0000256" key="8">
    <source>
        <dbReference type="ARBA" id="ARBA00022840"/>
    </source>
</evidence>
<evidence type="ECO:0000256" key="1">
    <source>
        <dbReference type="ARBA" id="ARBA00005380"/>
    </source>
</evidence>
<feature type="binding site" evidence="12">
    <location>
        <position position="185"/>
    </location>
    <ligand>
        <name>ATP</name>
        <dbReference type="ChEBI" id="CHEBI:30616"/>
    </ligand>
</feature>
<dbReference type="GO" id="GO:0004747">
    <property type="term" value="F:ribokinase activity"/>
    <property type="evidence" value="ECO:0007669"/>
    <property type="project" value="UniProtKB-UniRule"/>
</dbReference>
<comment type="subunit">
    <text evidence="12">Homodimer.</text>
</comment>
<dbReference type="InterPro" id="IPR002139">
    <property type="entry name" value="Ribo/fructo_kinase"/>
</dbReference>
<dbReference type="Proteomes" id="UP000050909">
    <property type="component" value="Unassembled WGS sequence"/>
</dbReference>
<dbReference type="EC" id="2.7.1.15" evidence="2 12"/>
<feature type="binding site" evidence="12">
    <location>
        <begin position="12"/>
        <end position="14"/>
    </location>
    <ligand>
        <name>substrate</name>
    </ligand>
</feature>
<dbReference type="PROSITE" id="PS00584">
    <property type="entry name" value="PFKB_KINASES_2"/>
    <property type="match status" value="1"/>
</dbReference>
<name>A0A0R1GZJ7_9LACO</name>